<dbReference type="SUPFAM" id="SSF56784">
    <property type="entry name" value="HAD-like"/>
    <property type="match status" value="1"/>
</dbReference>
<keyword evidence="2 4" id="KW-0378">Hydrolase</keyword>
<dbReference type="NCBIfam" id="TIGR01484">
    <property type="entry name" value="HAD-SF-IIB"/>
    <property type="match status" value="1"/>
</dbReference>
<dbReference type="GO" id="GO:0050531">
    <property type="term" value="F:mannosyl-3-phosphoglycerate phosphatase activity"/>
    <property type="evidence" value="ECO:0007669"/>
    <property type="project" value="InterPro"/>
</dbReference>
<keyword evidence="5" id="KW-1185">Reference proteome</keyword>
<evidence type="ECO:0000313" key="5">
    <source>
        <dbReference type="Proteomes" id="UP000509367"/>
    </source>
</evidence>
<accession>A0A6N1VD75</accession>
<evidence type="ECO:0000256" key="2">
    <source>
        <dbReference type="ARBA" id="ARBA00022801"/>
    </source>
</evidence>
<evidence type="ECO:0000256" key="1">
    <source>
        <dbReference type="ARBA" id="ARBA00022723"/>
    </source>
</evidence>
<dbReference type="SFLD" id="SFLDS00003">
    <property type="entry name" value="Haloacid_Dehalogenase"/>
    <property type="match status" value="1"/>
</dbReference>
<proteinExistence type="predicted"/>
<sequence>MPFPERNRPARRAAVTGKNVPPLVVFSDLDGTLLDHETYSFEPAQPALDALKTRGVPLILASSKTAAEIADLRGKLGFADCPSIVENGAGILEPADGVGDREEDASVHDRLIATLDALPLRLREHFSGFSDWTLDEVAERTGLSRTDAVRAAARRHSEPGLWWGDEAEREEFIALLAERGITARQGGRYLTLSFGATKADRMREITSRYVSGRKRPVVLALGDAANDVEMLEAADLGVVVANPHAPPLPELDGENAGRIVRTEKPGPEGWNESVLGIIEELDGS</sequence>
<name>A0A6N1VD75_9HYPH</name>
<evidence type="ECO:0000313" key="4">
    <source>
        <dbReference type="EMBL" id="QKV17172.1"/>
    </source>
</evidence>
<dbReference type="Proteomes" id="UP000509367">
    <property type="component" value="Chromosome"/>
</dbReference>
<dbReference type="SFLD" id="SFLDG01140">
    <property type="entry name" value="C2.B:_Phosphomannomutase_and_P"/>
    <property type="match status" value="1"/>
</dbReference>
<dbReference type="AlphaFoldDB" id="A0A6N1VD75"/>
<dbReference type="KEGG" id="orm:HTY61_01160"/>
<dbReference type="GO" id="GO:0051479">
    <property type="term" value="P:mannosylglycerate biosynthetic process"/>
    <property type="evidence" value="ECO:0007669"/>
    <property type="project" value="InterPro"/>
</dbReference>
<dbReference type="Gene3D" id="3.30.980.20">
    <property type="entry name" value="Putative mannosyl-3-phosphoglycerate phosphatase, domain 2"/>
    <property type="match status" value="1"/>
</dbReference>
<dbReference type="Pfam" id="PF08282">
    <property type="entry name" value="Hydrolase_3"/>
    <property type="match status" value="2"/>
</dbReference>
<keyword evidence="1" id="KW-0479">Metal-binding</keyword>
<organism evidence="4 5">
    <name type="scientific">Oricola thermophila</name>
    <dbReference type="NCBI Taxonomy" id="2742145"/>
    <lineage>
        <taxon>Bacteria</taxon>
        <taxon>Pseudomonadati</taxon>
        <taxon>Pseudomonadota</taxon>
        <taxon>Alphaproteobacteria</taxon>
        <taxon>Hyphomicrobiales</taxon>
        <taxon>Ahrensiaceae</taxon>
        <taxon>Oricola</taxon>
    </lineage>
</organism>
<dbReference type="InterPro" id="IPR036412">
    <property type="entry name" value="HAD-like_sf"/>
</dbReference>
<keyword evidence="3" id="KW-0460">Magnesium</keyword>
<dbReference type="InterPro" id="IPR006379">
    <property type="entry name" value="HAD-SF_hydro_IIB"/>
</dbReference>
<dbReference type="PANTHER" id="PTHR10000:SF8">
    <property type="entry name" value="HAD SUPERFAMILY HYDROLASE-LIKE, TYPE 3"/>
    <property type="match status" value="1"/>
</dbReference>
<dbReference type="GO" id="GO:0000287">
    <property type="term" value="F:magnesium ion binding"/>
    <property type="evidence" value="ECO:0007669"/>
    <property type="project" value="TreeGrafter"/>
</dbReference>
<dbReference type="GO" id="GO:0005829">
    <property type="term" value="C:cytosol"/>
    <property type="evidence" value="ECO:0007669"/>
    <property type="project" value="TreeGrafter"/>
</dbReference>
<dbReference type="SFLD" id="SFLDG01142">
    <property type="entry name" value="C2.B.2:_Mannosyl-3-phosphoglyc"/>
    <property type="match status" value="1"/>
</dbReference>
<dbReference type="EMBL" id="CP054836">
    <property type="protein sequence ID" value="QKV17172.1"/>
    <property type="molecule type" value="Genomic_DNA"/>
</dbReference>
<evidence type="ECO:0000256" key="3">
    <source>
        <dbReference type="ARBA" id="ARBA00022842"/>
    </source>
</evidence>
<dbReference type="InterPro" id="IPR023214">
    <property type="entry name" value="HAD_sf"/>
</dbReference>
<dbReference type="InterPro" id="IPR006381">
    <property type="entry name" value="HAD-SF-IIB-MPGP"/>
</dbReference>
<protein>
    <submittedName>
        <fullName evidence="4">HAD-IIB family hydrolase</fullName>
    </submittedName>
</protein>
<reference evidence="4 5" key="1">
    <citation type="submission" date="2020-06" db="EMBL/GenBank/DDBJ databases">
        <title>Oricola thermophila sp. nov. isolated from a tidal sediments.</title>
        <authorList>
            <person name="Kwon K.K."/>
            <person name="Yang S.-H."/>
            <person name="Park M.-J."/>
        </authorList>
    </citation>
    <scope>NUCLEOTIDE SEQUENCE [LARGE SCALE GENOMIC DNA]</scope>
    <source>
        <strain evidence="4 5">MEBiC13590</strain>
    </source>
</reference>
<dbReference type="PANTHER" id="PTHR10000">
    <property type="entry name" value="PHOSPHOSERINE PHOSPHATASE"/>
    <property type="match status" value="1"/>
</dbReference>
<dbReference type="NCBIfam" id="TIGR01486">
    <property type="entry name" value="HAD-SF-IIB-MPGP"/>
    <property type="match status" value="1"/>
</dbReference>
<gene>
    <name evidence="4" type="ORF">HTY61_01160</name>
</gene>
<dbReference type="Gene3D" id="3.40.50.1000">
    <property type="entry name" value="HAD superfamily/HAD-like"/>
    <property type="match status" value="1"/>
</dbReference>